<dbReference type="Proteomes" id="UP001140206">
    <property type="component" value="Chromosome 5"/>
</dbReference>
<evidence type="ECO:0000256" key="6">
    <source>
        <dbReference type="ARBA" id="ARBA00022786"/>
    </source>
</evidence>
<evidence type="ECO:0000256" key="7">
    <source>
        <dbReference type="ARBA" id="ARBA00022833"/>
    </source>
</evidence>
<name>A0AAV8C659_9POAL</name>
<dbReference type="GO" id="GO:0005737">
    <property type="term" value="C:cytoplasm"/>
    <property type="evidence" value="ECO:0007669"/>
    <property type="project" value="TreeGrafter"/>
</dbReference>
<dbReference type="InterPro" id="IPR001841">
    <property type="entry name" value="Znf_RING"/>
</dbReference>
<dbReference type="GO" id="GO:0016567">
    <property type="term" value="P:protein ubiquitination"/>
    <property type="evidence" value="ECO:0007669"/>
    <property type="project" value="TreeGrafter"/>
</dbReference>
<comment type="caution">
    <text evidence="11">The sequence shown here is derived from an EMBL/GenBank/DDBJ whole genome shotgun (WGS) entry which is preliminary data.</text>
</comment>
<accession>A0AAV8C659</accession>
<organism evidence="11 12">
    <name type="scientific">Rhynchospora pubera</name>
    <dbReference type="NCBI Taxonomy" id="906938"/>
    <lineage>
        <taxon>Eukaryota</taxon>
        <taxon>Viridiplantae</taxon>
        <taxon>Streptophyta</taxon>
        <taxon>Embryophyta</taxon>
        <taxon>Tracheophyta</taxon>
        <taxon>Spermatophyta</taxon>
        <taxon>Magnoliopsida</taxon>
        <taxon>Liliopsida</taxon>
        <taxon>Poales</taxon>
        <taxon>Cyperaceae</taxon>
        <taxon>Cyperoideae</taxon>
        <taxon>Rhynchosporeae</taxon>
        <taxon>Rhynchospora</taxon>
    </lineage>
</organism>
<feature type="domain" description="RING-type" evidence="10">
    <location>
        <begin position="228"/>
        <end position="269"/>
    </location>
</feature>
<protein>
    <recommendedName>
        <fullName evidence="2">RING-type E3 ubiquitin transferase</fullName>
        <ecNumber evidence="2">2.3.2.27</ecNumber>
    </recommendedName>
</protein>
<dbReference type="PANTHER" id="PTHR15710">
    <property type="entry name" value="E3 UBIQUITIN-PROTEIN LIGASE PRAJA"/>
    <property type="match status" value="1"/>
</dbReference>
<keyword evidence="3" id="KW-0808">Transferase</keyword>
<dbReference type="GO" id="GO:0061630">
    <property type="term" value="F:ubiquitin protein ligase activity"/>
    <property type="evidence" value="ECO:0007669"/>
    <property type="project" value="UniProtKB-EC"/>
</dbReference>
<feature type="compositionally biased region" description="Low complexity" evidence="9">
    <location>
        <begin position="305"/>
        <end position="324"/>
    </location>
</feature>
<dbReference type="EMBL" id="JAMFTS010000005">
    <property type="protein sequence ID" value="KAJ4750997.1"/>
    <property type="molecule type" value="Genomic_DNA"/>
</dbReference>
<evidence type="ECO:0000256" key="2">
    <source>
        <dbReference type="ARBA" id="ARBA00012483"/>
    </source>
</evidence>
<dbReference type="SMART" id="SM00184">
    <property type="entry name" value="RING"/>
    <property type="match status" value="1"/>
</dbReference>
<dbReference type="InterPro" id="IPR039525">
    <property type="entry name" value="RNF126-like_zinc-ribbon"/>
</dbReference>
<keyword evidence="4" id="KW-0479">Metal-binding</keyword>
<reference evidence="11" key="1">
    <citation type="submission" date="2022-08" db="EMBL/GenBank/DDBJ databases">
        <authorList>
            <person name="Marques A."/>
        </authorList>
    </citation>
    <scope>NUCLEOTIDE SEQUENCE</scope>
    <source>
        <strain evidence="11">RhyPub2mFocal</strain>
        <tissue evidence="11">Leaves</tissue>
    </source>
</reference>
<dbReference type="AlphaFoldDB" id="A0AAV8C659"/>
<evidence type="ECO:0000256" key="8">
    <source>
        <dbReference type="PROSITE-ProRule" id="PRU00175"/>
    </source>
</evidence>
<keyword evidence="12" id="KW-1185">Reference proteome</keyword>
<dbReference type="Gene3D" id="3.30.40.10">
    <property type="entry name" value="Zinc/RING finger domain, C3HC4 (zinc finger)"/>
    <property type="match status" value="1"/>
</dbReference>
<dbReference type="GO" id="GO:0008270">
    <property type="term" value="F:zinc ion binding"/>
    <property type="evidence" value="ECO:0007669"/>
    <property type="project" value="UniProtKB-KW"/>
</dbReference>
<evidence type="ECO:0000256" key="4">
    <source>
        <dbReference type="ARBA" id="ARBA00022723"/>
    </source>
</evidence>
<dbReference type="Pfam" id="PF13639">
    <property type="entry name" value="zf-RING_2"/>
    <property type="match status" value="1"/>
</dbReference>
<evidence type="ECO:0000256" key="9">
    <source>
        <dbReference type="SAM" id="MobiDB-lite"/>
    </source>
</evidence>
<keyword evidence="7" id="KW-0862">Zinc</keyword>
<dbReference type="InterPro" id="IPR013083">
    <property type="entry name" value="Znf_RING/FYVE/PHD"/>
</dbReference>
<evidence type="ECO:0000313" key="11">
    <source>
        <dbReference type="EMBL" id="KAJ4750997.1"/>
    </source>
</evidence>
<evidence type="ECO:0000313" key="12">
    <source>
        <dbReference type="Proteomes" id="UP001140206"/>
    </source>
</evidence>
<evidence type="ECO:0000256" key="3">
    <source>
        <dbReference type="ARBA" id="ARBA00022679"/>
    </source>
</evidence>
<keyword evidence="6" id="KW-0833">Ubl conjugation pathway</keyword>
<keyword evidence="5 8" id="KW-0863">Zinc-finger</keyword>
<evidence type="ECO:0000256" key="1">
    <source>
        <dbReference type="ARBA" id="ARBA00000900"/>
    </source>
</evidence>
<feature type="compositionally biased region" description="Acidic residues" evidence="9">
    <location>
        <begin position="294"/>
        <end position="304"/>
    </location>
</feature>
<dbReference type="FunFam" id="3.30.40.10:FF:000022">
    <property type="entry name" value="E3 ubiquitin-protein ligase RING1-like"/>
    <property type="match status" value="1"/>
</dbReference>
<dbReference type="EC" id="2.3.2.27" evidence="2"/>
<feature type="region of interest" description="Disordered" evidence="9">
    <location>
        <begin position="339"/>
        <end position="362"/>
    </location>
</feature>
<gene>
    <name evidence="11" type="ORF">LUZ62_085402</name>
</gene>
<comment type="catalytic activity">
    <reaction evidence="1">
        <text>S-ubiquitinyl-[E2 ubiquitin-conjugating enzyme]-L-cysteine + [acceptor protein]-L-lysine = [E2 ubiquitin-conjugating enzyme]-L-cysteine + N(6)-ubiquitinyl-[acceptor protein]-L-lysine.</text>
        <dbReference type="EC" id="2.3.2.27"/>
    </reaction>
</comment>
<dbReference type="PANTHER" id="PTHR15710:SF22">
    <property type="entry name" value="RING-TYPE E3 UBIQUITIN TRANSFERASE"/>
    <property type="match status" value="1"/>
</dbReference>
<proteinExistence type="predicted"/>
<dbReference type="SUPFAM" id="SSF57850">
    <property type="entry name" value="RING/U-box"/>
    <property type="match status" value="1"/>
</dbReference>
<feature type="region of interest" description="Disordered" evidence="9">
    <location>
        <begin position="276"/>
        <end position="326"/>
    </location>
</feature>
<feature type="compositionally biased region" description="Low complexity" evidence="9">
    <location>
        <begin position="339"/>
        <end position="353"/>
    </location>
</feature>
<evidence type="ECO:0000256" key="5">
    <source>
        <dbReference type="ARBA" id="ARBA00022771"/>
    </source>
</evidence>
<sequence length="362" mass="40051">MADSDAQYWCYSCERIVDTIRDPEIKCTLCDSGFVEEMNPGIEIEPSVNLRSDRTLSLWAPILLGMTGSANATRTNTGTRFRHFTTPNRELEEGDDELDREFEDFIRRRRRRSVRQLLQVLREESARRSSQENGERNRELERERTALLVSAFNQAVALQGSSSSNPLSNLNLAASSNSLEDYFIGPGFDLLLQHLTENDPNRQGAPPAKREAVEALPSVKIEEFSLTCSVCLDEFEIGSEAKMMPCKHKFHGKCIVQWLELHCSCPVCRFKLPANETKDSNGGSSGSGAREESGDGDDDSDGDESGTTANGGSNSNAGNNDGNNRPWVLTHWPFNSLFSMSGSHDGSHSSSRSEGNVNSDEN</sequence>
<evidence type="ECO:0000259" key="10">
    <source>
        <dbReference type="PROSITE" id="PS50089"/>
    </source>
</evidence>
<dbReference type="Pfam" id="PF14369">
    <property type="entry name" value="Zn_ribbon_19"/>
    <property type="match status" value="1"/>
</dbReference>
<dbReference type="PROSITE" id="PS50089">
    <property type="entry name" value="ZF_RING_2"/>
    <property type="match status" value="1"/>
</dbReference>